<dbReference type="eggNOG" id="COG0631">
    <property type="taxonomic scope" value="Bacteria"/>
</dbReference>
<evidence type="ECO:0000313" key="4">
    <source>
        <dbReference type="Proteomes" id="UP000028007"/>
    </source>
</evidence>
<dbReference type="InterPro" id="IPR001932">
    <property type="entry name" value="PPM-type_phosphatase-like_dom"/>
</dbReference>
<dbReference type="EMBL" id="JNFF01000034">
    <property type="protein sequence ID" value="KEQ30544.1"/>
    <property type="molecule type" value="Genomic_DNA"/>
</dbReference>
<dbReference type="SMART" id="SM00332">
    <property type="entry name" value="PP2Cc"/>
    <property type="match status" value="1"/>
</dbReference>
<accession>A0A081PIM1</accession>
<dbReference type="Proteomes" id="UP000028007">
    <property type="component" value="Unassembled WGS sequence"/>
</dbReference>
<keyword evidence="1" id="KW-0472">Membrane</keyword>
<evidence type="ECO:0000259" key="2">
    <source>
        <dbReference type="PROSITE" id="PS51746"/>
    </source>
</evidence>
<feature type="domain" description="PPM-type phosphatase" evidence="2">
    <location>
        <begin position="6"/>
        <end position="248"/>
    </location>
</feature>
<dbReference type="CDD" id="cd00143">
    <property type="entry name" value="PP2Cc"/>
    <property type="match status" value="1"/>
</dbReference>
<protein>
    <recommendedName>
        <fullName evidence="2">PPM-type phosphatase domain-containing protein</fullName>
    </recommendedName>
</protein>
<dbReference type="AlphaFoldDB" id="A0A081PIM1"/>
<dbReference type="SUPFAM" id="SSF81606">
    <property type="entry name" value="PP2C-like"/>
    <property type="match status" value="1"/>
</dbReference>
<feature type="transmembrane region" description="Helical" evidence="1">
    <location>
        <begin position="339"/>
        <end position="359"/>
    </location>
</feature>
<keyword evidence="1" id="KW-1133">Transmembrane helix</keyword>
<reference evidence="3 4" key="1">
    <citation type="journal article" date="1992" name="Int. J. Syst. Bacteriol.">
        <title>Sphingobacterium antarcticus sp. nov. a Psychrotrophic Bacterium from the Soils of Schirmacher Oasis, Antarctica.</title>
        <authorList>
            <person name="Shivaji S."/>
            <person name="Ray M.K."/>
            <person name="Rao N.S."/>
            <person name="Saiserr L."/>
            <person name="Jagannadham M.V."/>
            <person name="Kumar G.S."/>
            <person name="Reddy G."/>
            <person name="Bhargava P.M."/>
        </authorList>
    </citation>
    <scope>NUCLEOTIDE SEQUENCE [LARGE SCALE GENOMIC DNA]</scope>
    <source>
        <strain evidence="3 4">4BY</strain>
    </source>
</reference>
<gene>
    <name evidence="3" type="ORF">N180_12820</name>
</gene>
<comment type="caution">
    <text evidence="3">The sequence shown here is derived from an EMBL/GenBank/DDBJ whole genome shotgun (WGS) entry which is preliminary data.</text>
</comment>
<name>A0A081PIM1_9SPHI</name>
<dbReference type="SMART" id="SM00331">
    <property type="entry name" value="PP2C_SIG"/>
    <property type="match status" value="1"/>
</dbReference>
<dbReference type="InterPro" id="IPR036457">
    <property type="entry name" value="PPM-type-like_dom_sf"/>
</dbReference>
<keyword evidence="1" id="KW-0812">Transmembrane</keyword>
<sequence>MMTDHLFGITDPGLVRDNNEDVFIAAELMQQKYQIAGVIDGVGGYAGGEIASALTKDCLLRELTGEIAEPQLALLQALFLANEKILFEKKTDLELADMACVASVAIIDCAQNILHYVHVGDTRLYLYRDQSLIKISQDQSFVGFLEDSGRLTEAAAMQHPKRNQINQALGLVPVADMPDNYIETGTSPFLPGDLLLVCSDGLTDMISQQEISAVLEQDIPIEEKAVSLIYLANAAGGKDNITVVLAKNTKIPVKTIVEDVPVNRIRNADEQIFEKNRQEELPFVFETENQFRTESTLPADLTEIEEPVITLPLQSNRHQQTKPEMPGEEGGSHQRNHNIIMLACFLVILLLGVAGWWFFRSRTESDNLEKVVRTAPVLLPAENKLSALLAGFKGDTLKLNTKDYNGVIRLTRTIEISRDSLVILAEGPLSLVKDSLFQGEAAIKFTGNQRSVHLNGIKITGFATGIIAPEHGLVLKNVIFENCGIALENRFAFKNNESVSGSISKNSFRVDTSGKK</sequence>
<dbReference type="PROSITE" id="PS51746">
    <property type="entry name" value="PPM_2"/>
    <property type="match status" value="1"/>
</dbReference>
<dbReference type="Pfam" id="PF13672">
    <property type="entry name" value="PP2C_2"/>
    <property type="match status" value="1"/>
</dbReference>
<proteinExistence type="predicted"/>
<organism evidence="3 4">
    <name type="scientific">Pedobacter antarcticus 4BY</name>
    <dbReference type="NCBI Taxonomy" id="1358423"/>
    <lineage>
        <taxon>Bacteria</taxon>
        <taxon>Pseudomonadati</taxon>
        <taxon>Bacteroidota</taxon>
        <taxon>Sphingobacteriia</taxon>
        <taxon>Sphingobacteriales</taxon>
        <taxon>Sphingobacteriaceae</taxon>
        <taxon>Pedobacter</taxon>
    </lineage>
</organism>
<dbReference type="Gene3D" id="3.60.40.10">
    <property type="entry name" value="PPM-type phosphatase domain"/>
    <property type="match status" value="1"/>
</dbReference>
<evidence type="ECO:0000313" key="3">
    <source>
        <dbReference type="EMBL" id="KEQ30544.1"/>
    </source>
</evidence>
<keyword evidence="4" id="KW-1185">Reference proteome</keyword>
<evidence type="ECO:0000256" key="1">
    <source>
        <dbReference type="SAM" id="Phobius"/>
    </source>
</evidence>